<dbReference type="GO" id="GO:0009249">
    <property type="term" value="P:protein lipoylation"/>
    <property type="evidence" value="ECO:0007669"/>
    <property type="project" value="UniProtKB-UniRule"/>
</dbReference>
<dbReference type="GO" id="GO:0051539">
    <property type="term" value="F:4 iron, 4 sulfur cluster binding"/>
    <property type="evidence" value="ECO:0007669"/>
    <property type="project" value="UniProtKB-UniRule"/>
</dbReference>
<accession>W4V426</accession>
<keyword evidence="6" id="KW-0963">Cytoplasm</keyword>
<keyword evidence="6" id="KW-0808">Transferase</keyword>
<keyword evidence="1 6" id="KW-0004">4Fe-4S</keyword>
<dbReference type="HAMAP" id="MF_00206">
    <property type="entry name" value="Lipoyl_synth"/>
    <property type="match status" value="1"/>
</dbReference>
<protein>
    <recommendedName>
        <fullName evidence="6">Lipoyl synthase</fullName>
        <ecNumber evidence="6">2.8.1.8</ecNumber>
    </recommendedName>
    <alternativeName>
        <fullName evidence="6">Lip-syn</fullName>
        <shortName evidence="6">LS</shortName>
    </alternativeName>
    <alternativeName>
        <fullName evidence="6">Lipoate synthase</fullName>
    </alternativeName>
    <alternativeName>
        <fullName evidence="6">Lipoic acid synthase</fullName>
    </alternativeName>
    <alternativeName>
        <fullName evidence="6">Sulfur insertion protein LipA</fullName>
    </alternativeName>
</protein>
<dbReference type="PROSITE" id="PS51918">
    <property type="entry name" value="RADICAL_SAM"/>
    <property type="match status" value="1"/>
</dbReference>
<evidence type="ECO:0000313" key="9">
    <source>
        <dbReference type="Proteomes" id="UP000019109"/>
    </source>
</evidence>
<comment type="catalytic activity">
    <reaction evidence="6">
        <text>[[Fe-S] cluster scaffold protein carrying a second [4Fe-4S](2+) cluster] + N(6)-octanoyl-L-lysyl-[protein] + 2 oxidized [2Fe-2S]-[ferredoxin] + 2 S-adenosyl-L-methionine + 4 H(+) = [[Fe-S] cluster scaffold protein] + N(6)-[(R)-dihydrolipoyl]-L-lysyl-[protein] + 4 Fe(3+) + 2 hydrogen sulfide + 2 5'-deoxyadenosine + 2 L-methionine + 2 reduced [2Fe-2S]-[ferredoxin]</text>
        <dbReference type="Rhea" id="RHEA:16585"/>
        <dbReference type="Rhea" id="RHEA-COMP:9928"/>
        <dbReference type="Rhea" id="RHEA-COMP:10000"/>
        <dbReference type="Rhea" id="RHEA-COMP:10001"/>
        <dbReference type="Rhea" id="RHEA-COMP:10475"/>
        <dbReference type="Rhea" id="RHEA-COMP:14568"/>
        <dbReference type="Rhea" id="RHEA-COMP:14569"/>
        <dbReference type="ChEBI" id="CHEBI:15378"/>
        <dbReference type="ChEBI" id="CHEBI:17319"/>
        <dbReference type="ChEBI" id="CHEBI:29034"/>
        <dbReference type="ChEBI" id="CHEBI:29919"/>
        <dbReference type="ChEBI" id="CHEBI:33722"/>
        <dbReference type="ChEBI" id="CHEBI:33737"/>
        <dbReference type="ChEBI" id="CHEBI:33738"/>
        <dbReference type="ChEBI" id="CHEBI:57844"/>
        <dbReference type="ChEBI" id="CHEBI:59789"/>
        <dbReference type="ChEBI" id="CHEBI:78809"/>
        <dbReference type="ChEBI" id="CHEBI:83100"/>
        <dbReference type="EC" id="2.8.1.8"/>
    </reaction>
</comment>
<dbReference type="NCBIfam" id="NF004019">
    <property type="entry name" value="PRK05481.1"/>
    <property type="match status" value="1"/>
</dbReference>
<dbReference type="Gene3D" id="3.20.20.70">
    <property type="entry name" value="Aldolase class I"/>
    <property type="match status" value="1"/>
</dbReference>
<evidence type="ECO:0000256" key="1">
    <source>
        <dbReference type="ARBA" id="ARBA00022485"/>
    </source>
</evidence>
<dbReference type="InterPro" id="IPR058240">
    <property type="entry name" value="rSAM_sf"/>
</dbReference>
<dbReference type="AlphaFoldDB" id="W4V426"/>
<feature type="binding site" evidence="6">
    <location>
        <position position="204"/>
    </location>
    <ligand>
        <name>[4Fe-4S] cluster</name>
        <dbReference type="ChEBI" id="CHEBI:49883"/>
        <label>1</label>
    </ligand>
</feature>
<dbReference type="GO" id="GO:0016992">
    <property type="term" value="F:lipoate synthase activity"/>
    <property type="evidence" value="ECO:0007669"/>
    <property type="project" value="UniProtKB-UniRule"/>
</dbReference>
<comment type="cofactor">
    <cofactor evidence="6">
        <name>[4Fe-4S] cluster</name>
        <dbReference type="ChEBI" id="CHEBI:49883"/>
    </cofactor>
    <text evidence="6">Binds 2 [4Fe-4S] clusters per subunit. One cluster is coordinated with 3 cysteines and an exchangeable S-adenosyl-L-methionine.</text>
</comment>
<sequence>MNEQPLRVDGDEPERIAGAVVELRLSHVVVTSVTRDDLEDGGASHFFKTVKAIHRHSKMTSVEVLVPDFNGNEKSLNTVLEAKVDVLGHNIETVASLYGTVRPGANYERSLSLLSKAKKTDSNIITKSGFMVGLGETANEVFELMKDLKDTGCDILTIGQYLKPSRKHMDVVEYVHPDIFKEYKQKAYQIGFKHVESGPLVRSSYRSSEAYKRCRQLTVNPHM</sequence>
<keyword evidence="3 6" id="KW-0479">Metal-binding</keyword>
<keyword evidence="2 6" id="KW-0949">S-adenosyl-L-methionine</keyword>
<comment type="similarity">
    <text evidence="6">Belongs to the radical SAM superfamily. Lipoyl synthase family.</text>
</comment>
<dbReference type="InterPro" id="IPR007197">
    <property type="entry name" value="rSAM"/>
</dbReference>
<evidence type="ECO:0000313" key="8">
    <source>
        <dbReference type="EMBL" id="GAE88215.1"/>
    </source>
</evidence>
<keyword evidence="5 6" id="KW-0411">Iron-sulfur</keyword>
<evidence type="ECO:0000256" key="4">
    <source>
        <dbReference type="ARBA" id="ARBA00023004"/>
    </source>
</evidence>
<dbReference type="Pfam" id="PF04055">
    <property type="entry name" value="Radical_SAM"/>
    <property type="match status" value="1"/>
</dbReference>
<name>W4V426_9FIRM</name>
<proteinExistence type="inferred from homology"/>
<dbReference type="PANTHER" id="PTHR10949">
    <property type="entry name" value="LIPOYL SYNTHASE"/>
    <property type="match status" value="1"/>
</dbReference>
<dbReference type="GO" id="GO:0046872">
    <property type="term" value="F:metal ion binding"/>
    <property type="evidence" value="ECO:0007669"/>
    <property type="project" value="UniProtKB-KW"/>
</dbReference>
<comment type="caution">
    <text evidence="6">Lacks conserved residue(s) required for the propagation of feature annotation.</text>
</comment>
<evidence type="ECO:0000256" key="2">
    <source>
        <dbReference type="ARBA" id="ARBA00022691"/>
    </source>
</evidence>
<evidence type="ECO:0000259" key="7">
    <source>
        <dbReference type="PROSITE" id="PS51918"/>
    </source>
</evidence>
<dbReference type="PANTHER" id="PTHR10949:SF0">
    <property type="entry name" value="LIPOYL SYNTHASE, MITOCHONDRIAL"/>
    <property type="match status" value="1"/>
</dbReference>
<dbReference type="SUPFAM" id="SSF102114">
    <property type="entry name" value="Radical SAM enzymes"/>
    <property type="match status" value="1"/>
</dbReference>
<organism evidence="8 9">
    <name type="scientific">Acetivibrio straminisolvens JCM 21531</name>
    <dbReference type="NCBI Taxonomy" id="1294263"/>
    <lineage>
        <taxon>Bacteria</taxon>
        <taxon>Bacillati</taxon>
        <taxon>Bacillota</taxon>
        <taxon>Clostridia</taxon>
        <taxon>Eubacteriales</taxon>
        <taxon>Oscillospiraceae</taxon>
        <taxon>Acetivibrio</taxon>
    </lineage>
</organism>
<dbReference type="EC" id="2.8.1.8" evidence="6"/>
<dbReference type="Proteomes" id="UP000019109">
    <property type="component" value="Unassembled WGS sequence"/>
</dbReference>
<gene>
    <name evidence="6" type="primary">lipA</name>
    <name evidence="8" type="ORF">JCM21531_1644</name>
</gene>
<dbReference type="STRING" id="1294263.JCM21531_1644"/>
<evidence type="ECO:0000256" key="6">
    <source>
        <dbReference type="HAMAP-Rule" id="MF_00206"/>
    </source>
</evidence>
<keyword evidence="9" id="KW-1185">Reference proteome</keyword>
<dbReference type="NCBIfam" id="NF009544">
    <property type="entry name" value="PRK12928.1"/>
    <property type="match status" value="1"/>
</dbReference>
<feature type="domain" description="Radical SAM core" evidence="7">
    <location>
        <begin position="1"/>
        <end position="193"/>
    </location>
</feature>
<comment type="caution">
    <text evidence="8">The sequence shown here is derived from an EMBL/GenBank/DDBJ whole genome shotgun (WGS) entry which is preliminary data.</text>
</comment>
<comment type="pathway">
    <text evidence="6">Protein modification; protein lipoylation via endogenous pathway; protein N(6)-(lipoyl)lysine from octanoyl-[acyl-carrier-protein]: step 2/2.</text>
</comment>
<comment type="function">
    <text evidence="6">Catalyzes the radical-mediated insertion of two sulfur atoms into the C-6 and C-8 positions of the octanoyl moiety bound to the lipoyl domains of lipoate-dependent enzymes, thereby converting the octanoylated domains into lipoylated derivatives.</text>
</comment>
<dbReference type="EMBL" id="BAVR01000015">
    <property type="protein sequence ID" value="GAE88215.1"/>
    <property type="molecule type" value="Genomic_DNA"/>
</dbReference>
<dbReference type="GO" id="GO:0005737">
    <property type="term" value="C:cytoplasm"/>
    <property type="evidence" value="ECO:0007669"/>
    <property type="project" value="UniProtKB-SubCell"/>
</dbReference>
<dbReference type="InterPro" id="IPR013785">
    <property type="entry name" value="Aldolase_TIM"/>
</dbReference>
<dbReference type="UniPathway" id="UPA00538">
    <property type="reaction ID" value="UER00593"/>
</dbReference>
<dbReference type="InterPro" id="IPR003698">
    <property type="entry name" value="Lipoyl_synth"/>
</dbReference>
<reference evidence="8" key="1">
    <citation type="journal article" date="2014" name="Genome Announc.">
        <title>Draft Genome Sequence of Clostridium straminisolvens Strain JCM 21531T, Isolated from a Cellulose-Degrading Bacterial Community.</title>
        <authorList>
            <person name="Yuki M."/>
            <person name="Oshima K."/>
            <person name="Suda W."/>
            <person name="Sakamoto M."/>
            <person name="Kitamura K."/>
            <person name="Iida T."/>
            <person name="Hattori M."/>
            <person name="Ohkuma M."/>
        </authorList>
    </citation>
    <scope>NUCLEOTIDE SEQUENCE [LARGE SCALE GENOMIC DNA]</scope>
    <source>
        <strain evidence="8">JCM 21531</strain>
    </source>
</reference>
<keyword evidence="4 6" id="KW-0408">Iron</keyword>
<evidence type="ECO:0000256" key="3">
    <source>
        <dbReference type="ARBA" id="ARBA00022723"/>
    </source>
</evidence>
<comment type="subcellular location">
    <subcellularLocation>
        <location evidence="6">Cytoplasm</location>
    </subcellularLocation>
</comment>
<evidence type="ECO:0000256" key="5">
    <source>
        <dbReference type="ARBA" id="ARBA00023014"/>
    </source>
</evidence>